<organism evidence="1 2">
    <name type="scientific">Heracleum sosnowskyi</name>
    <dbReference type="NCBI Taxonomy" id="360622"/>
    <lineage>
        <taxon>Eukaryota</taxon>
        <taxon>Viridiplantae</taxon>
        <taxon>Streptophyta</taxon>
        <taxon>Embryophyta</taxon>
        <taxon>Tracheophyta</taxon>
        <taxon>Spermatophyta</taxon>
        <taxon>Magnoliopsida</taxon>
        <taxon>eudicotyledons</taxon>
        <taxon>Gunneridae</taxon>
        <taxon>Pentapetalae</taxon>
        <taxon>asterids</taxon>
        <taxon>campanulids</taxon>
        <taxon>Apiales</taxon>
        <taxon>Apiaceae</taxon>
        <taxon>Apioideae</taxon>
        <taxon>apioid superclade</taxon>
        <taxon>Tordylieae</taxon>
        <taxon>Tordyliinae</taxon>
        <taxon>Heracleum</taxon>
    </lineage>
</organism>
<proteinExistence type="predicted"/>
<dbReference type="AlphaFoldDB" id="A0AAD8N097"/>
<evidence type="ECO:0000313" key="2">
    <source>
        <dbReference type="Proteomes" id="UP001237642"/>
    </source>
</evidence>
<reference evidence="1" key="1">
    <citation type="submission" date="2023-02" db="EMBL/GenBank/DDBJ databases">
        <title>Genome of toxic invasive species Heracleum sosnowskyi carries increased number of genes despite the absence of recent whole-genome duplications.</title>
        <authorList>
            <person name="Schelkunov M."/>
            <person name="Shtratnikova V."/>
            <person name="Makarenko M."/>
            <person name="Klepikova A."/>
            <person name="Omelchenko D."/>
            <person name="Novikova G."/>
            <person name="Obukhova E."/>
            <person name="Bogdanov V."/>
            <person name="Penin A."/>
            <person name="Logacheva M."/>
        </authorList>
    </citation>
    <scope>NUCLEOTIDE SEQUENCE</scope>
    <source>
        <strain evidence="1">Hsosn_3</strain>
        <tissue evidence="1">Leaf</tissue>
    </source>
</reference>
<keyword evidence="2" id="KW-1185">Reference proteome</keyword>
<accession>A0AAD8N097</accession>
<sequence length="126" mass="14525">MVHTLPEQASTDVLLCAIKVIPQLAFLVSLYNVFDFDSEELTREIVEENQRRKDICGQISGDFSELRHWSEVEEAQGVDETVFRLEFKLTGTRLTGTISESDFLRTLHDLKKPVSKYKVIVYYIPV</sequence>
<reference evidence="1" key="2">
    <citation type="submission" date="2023-05" db="EMBL/GenBank/DDBJ databases">
        <authorList>
            <person name="Schelkunov M.I."/>
        </authorList>
    </citation>
    <scope>NUCLEOTIDE SEQUENCE</scope>
    <source>
        <strain evidence="1">Hsosn_3</strain>
        <tissue evidence="1">Leaf</tissue>
    </source>
</reference>
<protein>
    <submittedName>
        <fullName evidence="1">Uncharacterized protein</fullName>
    </submittedName>
</protein>
<name>A0AAD8N097_9APIA</name>
<comment type="caution">
    <text evidence="1">The sequence shown here is derived from an EMBL/GenBank/DDBJ whole genome shotgun (WGS) entry which is preliminary data.</text>
</comment>
<evidence type="ECO:0000313" key="1">
    <source>
        <dbReference type="EMBL" id="KAK1391112.1"/>
    </source>
</evidence>
<gene>
    <name evidence="1" type="ORF">POM88_019290</name>
</gene>
<dbReference type="EMBL" id="JAUIZM010000004">
    <property type="protein sequence ID" value="KAK1391112.1"/>
    <property type="molecule type" value="Genomic_DNA"/>
</dbReference>
<dbReference type="Proteomes" id="UP001237642">
    <property type="component" value="Unassembled WGS sequence"/>
</dbReference>